<name>A0ABR4KKC4_9EURO</name>
<evidence type="ECO:0000313" key="3">
    <source>
        <dbReference type="Proteomes" id="UP001610444"/>
    </source>
</evidence>
<keyword evidence="1" id="KW-0812">Transmembrane</keyword>
<sequence length="115" mass="13307">MNPGVYCAGSRYSSLLFFSSYTWIPLIYTFDFIRYHFACDYRPRGPPYLPLCVSCIFQPPANMSLESSYPQPVVLRWFYLIMRPVPVATTIALFFSFVPVCICLRSPPFVMQFSS</sequence>
<keyword evidence="1" id="KW-0472">Membrane</keyword>
<comment type="caution">
    <text evidence="2">The sequence shown here is derived from an EMBL/GenBank/DDBJ whole genome shotgun (WGS) entry which is preliminary data.</text>
</comment>
<feature type="transmembrane region" description="Helical" evidence="1">
    <location>
        <begin position="12"/>
        <end position="33"/>
    </location>
</feature>
<keyword evidence="3" id="KW-1185">Reference proteome</keyword>
<evidence type="ECO:0000256" key="1">
    <source>
        <dbReference type="SAM" id="Phobius"/>
    </source>
</evidence>
<organism evidence="2 3">
    <name type="scientific">Aspergillus pseudodeflectus</name>
    <dbReference type="NCBI Taxonomy" id="176178"/>
    <lineage>
        <taxon>Eukaryota</taxon>
        <taxon>Fungi</taxon>
        <taxon>Dikarya</taxon>
        <taxon>Ascomycota</taxon>
        <taxon>Pezizomycotina</taxon>
        <taxon>Eurotiomycetes</taxon>
        <taxon>Eurotiomycetidae</taxon>
        <taxon>Eurotiales</taxon>
        <taxon>Aspergillaceae</taxon>
        <taxon>Aspergillus</taxon>
        <taxon>Aspergillus subgen. Nidulantes</taxon>
    </lineage>
</organism>
<gene>
    <name evidence="2" type="ORF">BJX68DRAFT_57735</name>
</gene>
<feature type="transmembrane region" description="Helical" evidence="1">
    <location>
        <begin position="81"/>
        <end position="104"/>
    </location>
</feature>
<dbReference type="EMBL" id="JBFXLR010000015">
    <property type="protein sequence ID" value="KAL2852728.1"/>
    <property type="molecule type" value="Genomic_DNA"/>
</dbReference>
<protein>
    <submittedName>
        <fullName evidence="2">Uncharacterized protein</fullName>
    </submittedName>
</protein>
<dbReference type="RefSeq" id="XP_070900550.1">
    <property type="nucleotide sequence ID" value="XM_071049432.1"/>
</dbReference>
<keyword evidence="1" id="KW-1133">Transmembrane helix</keyword>
<accession>A0ABR4KKC4</accession>
<reference evidence="2 3" key="1">
    <citation type="submission" date="2024-07" db="EMBL/GenBank/DDBJ databases">
        <title>Section-level genome sequencing and comparative genomics of Aspergillus sections Usti and Cavernicolus.</title>
        <authorList>
            <consortium name="Lawrence Berkeley National Laboratory"/>
            <person name="Nybo J.L."/>
            <person name="Vesth T.C."/>
            <person name="Theobald S."/>
            <person name="Frisvad J.C."/>
            <person name="Larsen T.O."/>
            <person name="Kjaerboelling I."/>
            <person name="Rothschild-Mancinelli K."/>
            <person name="Lyhne E.K."/>
            <person name="Kogle M.E."/>
            <person name="Barry K."/>
            <person name="Clum A."/>
            <person name="Na H."/>
            <person name="Ledsgaard L."/>
            <person name="Lin J."/>
            <person name="Lipzen A."/>
            <person name="Kuo A."/>
            <person name="Riley R."/>
            <person name="Mondo S."/>
            <person name="LaButti K."/>
            <person name="Haridas S."/>
            <person name="Pangalinan J."/>
            <person name="Salamov A.A."/>
            <person name="Simmons B.A."/>
            <person name="Magnuson J.K."/>
            <person name="Chen J."/>
            <person name="Drula E."/>
            <person name="Henrissat B."/>
            <person name="Wiebenga A."/>
            <person name="Lubbers R.J."/>
            <person name="Gomes A.C."/>
            <person name="Macurrencykelacurrency M.R."/>
            <person name="Stajich J."/>
            <person name="Grigoriev I.V."/>
            <person name="Mortensen U.H."/>
            <person name="De vries R.P."/>
            <person name="Baker S.E."/>
            <person name="Andersen M.R."/>
        </authorList>
    </citation>
    <scope>NUCLEOTIDE SEQUENCE [LARGE SCALE GENOMIC DNA]</scope>
    <source>
        <strain evidence="2 3">CBS 756.74</strain>
    </source>
</reference>
<proteinExistence type="predicted"/>
<dbReference type="Proteomes" id="UP001610444">
    <property type="component" value="Unassembled WGS sequence"/>
</dbReference>
<evidence type="ECO:0000313" key="2">
    <source>
        <dbReference type="EMBL" id="KAL2852728.1"/>
    </source>
</evidence>
<dbReference type="GeneID" id="98164596"/>